<organism evidence="1 2">
    <name type="scientific">Nocardiopsis changdeensis</name>
    <dbReference type="NCBI Taxonomy" id="2831969"/>
    <lineage>
        <taxon>Bacteria</taxon>
        <taxon>Bacillati</taxon>
        <taxon>Actinomycetota</taxon>
        <taxon>Actinomycetes</taxon>
        <taxon>Streptosporangiales</taxon>
        <taxon>Nocardiopsidaceae</taxon>
        <taxon>Nocardiopsis</taxon>
    </lineage>
</organism>
<proteinExistence type="predicted"/>
<dbReference type="Proteomes" id="UP000676079">
    <property type="component" value="Chromosome"/>
</dbReference>
<keyword evidence="2" id="KW-1185">Reference proteome</keyword>
<evidence type="ECO:0000313" key="1">
    <source>
        <dbReference type="EMBL" id="QUX24153.1"/>
    </source>
</evidence>
<name>A0ABX8BQX3_9ACTN</name>
<dbReference type="Pfam" id="PF13814">
    <property type="entry name" value="Replic_Relax"/>
    <property type="match status" value="1"/>
</dbReference>
<reference evidence="1 2" key="1">
    <citation type="submission" date="2021-05" db="EMBL/GenBank/DDBJ databases">
        <title>Direct Submission.</title>
        <authorList>
            <person name="Li K."/>
            <person name="Gao J."/>
        </authorList>
    </citation>
    <scope>NUCLEOTIDE SEQUENCE [LARGE SCALE GENOMIC DNA]</scope>
    <source>
        <strain evidence="1 2">Mg02</strain>
    </source>
</reference>
<dbReference type="RefSeq" id="WP_220559549.1">
    <property type="nucleotide sequence ID" value="NZ_CP074133.1"/>
</dbReference>
<protein>
    <submittedName>
        <fullName evidence="1">Replication-relaxation family protein</fullName>
    </submittedName>
</protein>
<gene>
    <name evidence="1" type="ORF">KGD84_07555</name>
</gene>
<dbReference type="InterPro" id="IPR025855">
    <property type="entry name" value="Replic_Relax"/>
</dbReference>
<evidence type="ECO:0000313" key="2">
    <source>
        <dbReference type="Proteomes" id="UP000676079"/>
    </source>
</evidence>
<accession>A0ABX8BQX3</accession>
<dbReference type="EMBL" id="CP074133">
    <property type="protein sequence ID" value="QUX24153.1"/>
    <property type="molecule type" value="Genomic_DNA"/>
</dbReference>
<sequence length="281" mass="32427">MTEPGHTLEFLSMRLTERDMAIICDVHDHQTLTTHQIERMYFADADERRARRRLLVLHRHGVLDRFRKYSKHGTLPDHWVLAPLGAELLALHRDVQVSELGFRRDQAMRLRYSAQLEHIRGLAESYVCFVEAARGPGELVRWYGERECARRWGAHIRPDAYVRWLQEERALHAFVEYDTGTESLARLRYKMTGYANLARHSTLPSIVLFAVHSEQRAEHLEAKLAGDVTDMVAAYVTTHARLADPGPDRSVWRAVGCRDTGDRWRLTDIAHRHDFSGRGAG</sequence>